<evidence type="ECO:0000313" key="2">
    <source>
        <dbReference type="EMBL" id="EUB55354.1"/>
    </source>
</evidence>
<dbReference type="KEGG" id="egl:EGR_09791"/>
<dbReference type="OrthoDB" id="6283790at2759"/>
<organism evidence="2 3">
    <name type="scientific">Echinococcus granulosus</name>
    <name type="common">Hydatid tapeworm</name>
    <dbReference type="NCBI Taxonomy" id="6210"/>
    <lineage>
        <taxon>Eukaryota</taxon>
        <taxon>Metazoa</taxon>
        <taxon>Spiralia</taxon>
        <taxon>Lophotrochozoa</taxon>
        <taxon>Platyhelminthes</taxon>
        <taxon>Cestoda</taxon>
        <taxon>Eucestoda</taxon>
        <taxon>Cyclophyllidea</taxon>
        <taxon>Taeniidae</taxon>
        <taxon>Echinococcus</taxon>
        <taxon>Echinococcus granulosus group</taxon>
    </lineage>
</organism>
<sequence>MASGTVNGSNNSPESVSYAHNIGHDLDYLDMVNTLETTSLNSQKKSSLVGSTPFDPKKSKVTVQRPGEQKAYQCGPNSRKNKKSDSSVTCGMANLTNPSLHMSPLPSRRAWLLFKPEQRPHGHWAAVTPVSVCVRGCVRVRKFKCGRAATSCVYPLTLSPLCLRRLRTPGTYTRTRTRECALSRALTAVLAILGFRVLPWLPASPHVSAPVGPWIRCPLQAHPVLSESPNVLTCVARYCLC</sequence>
<dbReference type="RefSeq" id="XP_024346550.1">
    <property type="nucleotide sequence ID" value="XM_024499040.1"/>
</dbReference>
<comment type="caution">
    <text evidence="2">The sequence shown here is derived from an EMBL/GenBank/DDBJ whole genome shotgun (WGS) entry which is preliminary data.</text>
</comment>
<proteinExistence type="predicted"/>
<dbReference type="GeneID" id="36345506"/>
<feature type="region of interest" description="Disordered" evidence="1">
    <location>
        <begin position="40"/>
        <end position="89"/>
    </location>
</feature>
<accession>W6UPM7</accession>
<feature type="compositionally biased region" description="Polar residues" evidence="1">
    <location>
        <begin position="40"/>
        <end position="50"/>
    </location>
</feature>
<evidence type="ECO:0000256" key="1">
    <source>
        <dbReference type="SAM" id="MobiDB-lite"/>
    </source>
</evidence>
<dbReference type="AlphaFoldDB" id="W6UPM7"/>
<reference evidence="2 3" key="1">
    <citation type="journal article" date="2013" name="Nat. Genet.">
        <title>The genome of the hydatid tapeworm Echinococcus granulosus.</title>
        <authorList>
            <person name="Zheng H."/>
            <person name="Zhang W."/>
            <person name="Zhang L."/>
            <person name="Zhang Z."/>
            <person name="Li J."/>
            <person name="Lu G."/>
            <person name="Zhu Y."/>
            <person name="Wang Y."/>
            <person name="Huang Y."/>
            <person name="Liu J."/>
            <person name="Kang H."/>
            <person name="Chen J."/>
            <person name="Wang L."/>
            <person name="Chen A."/>
            <person name="Yu S."/>
            <person name="Gao Z."/>
            <person name="Jin L."/>
            <person name="Gu W."/>
            <person name="Wang Z."/>
            <person name="Zhao L."/>
            <person name="Shi B."/>
            <person name="Wen H."/>
            <person name="Lin R."/>
            <person name="Jones M.K."/>
            <person name="Brejova B."/>
            <person name="Vinar T."/>
            <person name="Zhao G."/>
            <person name="McManus D.P."/>
            <person name="Chen Z."/>
            <person name="Zhou Y."/>
            <person name="Wang S."/>
        </authorList>
    </citation>
    <scope>NUCLEOTIDE SEQUENCE [LARGE SCALE GENOMIC DNA]</scope>
</reference>
<protein>
    <submittedName>
        <fullName evidence="2">Shoc2</fullName>
    </submittedName>
</protein>
<dbReference type="Proteomes" id="UP000019149">
    <property type="component" value="Unassembled WGS sequence"/>
</dbReference>
<gene>
    <name evidence="2" type="ORF">EGR_09791</name>
</gene>
<evidence type="ECO:0000313" key="3">
    <source>
        <dbReference type="Proteomes" id="UP000019149"/>
    </source>
</evidence>
<name>W6UPM7_ECHGR</name>
<dbReference type="EMBL" id="APAU02000167">
    <property type="protein sequence ID" value="EUB55354.1"/>
    <property type="molecule type" value="Genomic_DNA"/>
</dbReference>
<dbReference type="STRING" id="6210.W6UPM7"/>
<dbReference type="CTD" id="36345506"/>
<keyword evidence="3" id="KW-1185">Reference proteome</keyword>